<accession>A0A7X0X1Q7</accession>
<proteinExistence type="predicted"/>
<dbReference type="InterPro" id="IPR007553">
    <property type="entry name" value="2-thiour_desulf"/>
</dbReference>
<evidence type="ECO:0000313" key="2">
    <source>
        <dbReference type="Proteomes" id="UP000523362"/>
    </source>
</evidence>
<dbReference type="PANTHER" id="PTHR30087:SF1">
    <property type="entry name" value="HYPOTHETICAL CYTOSOLIC PROTEIN"/>
    <property type="match status" value="1"/>
</dbReference>
<dbReference type="Proteomes" id="UP000523362">
    <property type="component" value="Unassembled WGS sequence"/>
</dbReference>
<dbReference type="PANTHER" id="PTHR30087">
    <property type="entry name" value="INNER MEMBRANE PROTEIN"/>
    <property type="match status" value="1"/>
</dbReference>
<sequence length="147" mass="15748">MIAVSACLAGISCRYDGQDKEIKKIKQMVEDGEAIPFCPEVMGGLSIPRNPAEIMGGDGVDVWNGRAKVIDNQKKDVTKEYKSGAMLALNKMQELHITKIIMKENSPSCGSCAIYDGTFSGKVKDGTGVAAALFKANGIEVISEFTI</sequence>
<dbReference type="EMBL" id="JAARRG010000002">
    <property type="protein sequence ID" value="MBC1485758.1"/>
    <property type="molecule type" value="Genomic_DNA"/>
</dbReference>
<evidence type="ECO:0000313" key="1">
    <source>
        <dbReference type="EMBL" id="MBC1485758.1"/>
    </source>
</evidence>
<name>A0A7X0X1Q7_LISSE</name>
<dbReference type="Pfam" id="PF04463">
    <property type="entry name" value="2-thiour_desulf"/>
    <property type="match status" value="1"/>
</dbReference>
<organism evidence="1 2">
    <name type="scientific">Listeria seeligeri</name>
    <dbReference type="NCBI Taxonomy" id="1640"/>
    <lineage>
        <taxon>Bacteria</taxon>
        <taxon>Bacillati</taxon>
        <taxon>Bacillota</taxon>
        <taxon>Bacilli</taxon>
        <taxon>Bacillales</taxon>
        <taxon>Listeriaceae</taxon>
        <taxon>Listeria</taxon>
    </lineage>
</organism>
<protein>
    <submittedName>
        <fullName evidence="1">DUF523 domain-containing protein</fullName>
    </submittedName>
</protein>
<comment type="caution">
    <text evidence="1">The sequence shown here is derived from an EMBL/GenBank/DDBJ whole genome shotgun (WGS) entry which is preliminary data.</text>
</comment>
<dbReference type="RefSeq" id="WP_185383511.1">
    <property type="nucleotide sequence ID" value="NZ_CP063071.1"/>
</dbReference>
<dbReference type="AlphaFoldDB" id="A0A7X0X1Q7"/>
<reference evidence="1 2" key="1">
    <citation type="submission" date="2020-03" db="EMBL/GenBank/DDBJ databases">
        <title>Soil Listeria distribution.</title>
        <authorList>
            <person name="Liao J."/>
            <person name="Wiedmann M."/>
        </authorList>
    </citation>
    <scope>NUCLEOTIDE SEQUENCE [LARGE SCALE GENOMIC DNA]</scope>
    <source>
        <strain evidence="1 2">FSL L7-1560</strain>
    </source>
</reference>
<gene>
    <name evidence="1" type="ORF">HB897_05865</name>
</gene>